<feature type="region of interest" description="Disordered" evidence="1">
    <location>
        <begin position="85"/>
        <end position="117"/>
    </location>
</feature>
<gene>
    <name evidence="2" type="ORF">LMXM_26_0720</name>
</gene>
<dbReference type="GeneID" id="13449271"/>
<name>E9AY51_LEIMU</name>
<proteinExistence type="predicted"/>
<dbReference type="KEGG" id="lmi:LMXM_26_0720"/>
<feature type="region of interest" description="Disordered" evidence="1">
    <location>
        <begin position="477"/>
        <end position="570"/>
    </location>
</feature>
<evidence type="ECO:0000313" key="3">
    <source>
        <dbReference type="Proteomes" id="UP000007259"/>
    </source>
</evidence>
<feature type="region of interest" description="Disordered" evidence="1">
    <location>
        <begin position="890"/>
        <end position="911"/>
    </location>
</feature>
<feature type="region of interest" description="Disordered" evidence="1">
    <location>
        <begin position="305"/>
        <end position="330"/>
    </location>
</feature>
<dbReference type="AlphaFoldDB" id="E9AY51"/>
<dbReference type="PANTHER" id="PTHR22895">
    <property type="entry name" value="ARMADILLO REPEAT-CONTAINING PROTEIN 6"/>
    <property type="match status" value="1"/>
</dbReference>
<feature type="region of interest" description="Disordered" evidence="1">
    <location>
        <begin position="58"/>
        <end position="77"/>
    </location>
</feature>
<accession>E9AY51</accession>
<dbReference type="Gene3D" id="1.25.10.10">
    <property type="entry name" value="Leucine-rich Repeat Variant"/>
    <property type="match status" value="1"/>
</dbReference>
<dbReference type="PhylomeDB" id="E9AY51"/>
<organism evidence="2 3">
    <name type="scientific">Leishmania mexicana (strain MHOM/GT/2001/U1103)</name>
    <dbReference type="NCBI Taxonomy" id="929439"/>
    <lineage>
        <taxon>Eukaryota</taxon>
        <taxon>Discoba</taxon>
        <taxon>Euglenozoa</taxon>
        <taxon>Kinetoplastea</taxon>
        <taxon>Metakinetoplastina</taxon>
        <taxon>Trypanosomatida</taxon>
        <taxon>Trypanosomatidae</taxon>
        <taxon>Leishmaniinae</taxon>
        <taxon>Leishmania</taxon>
    </lineage>
</organism>
<dbReference type="PANTHER" id="PTHR22895:SF6">
    <property type="match status" value="1"/>
</dbReference>
<evidence type="ECO:0000256" key="1">
    <source>
        <dbReference type="SAM" id="MobiDB-lite"/>
    </source>
</evidence>
<feature type="region of interest" description="Disordered" evidence="1">
    <location>
        <begin position="240"/>
        <end position="290"/>
    </location>
</feature>
<feature type="compositionally biased region" description="Polar residues" evidence="1">
    <location>
        <begin position="58"/>
        <end position="74"/>
    </location>
</feature>
<sequence>MSYGGFSKTRYGDSLEGWSAVDKVAKFSQAVGRVSGGRGTAILIALIDSKAQLIDTSSNRRWGNSGKNGSNMSHGRTHWHRNDDCCSTQHTEQPSNSGWCAGRPGASRSSTPPQSPPALGVLLTTSYVLRSPQDMADTSVCFLDQPIVGMAGLLGREPKTVHVGLCSAFGFVSSVASPKKECEYTCRTSAAATACRSQLDDVPDYLLYAAAADDSEEDETEEIGFTLTYCEVFPTDDDAIYPKGPSPPLNPSQSGDSHACSAESATPSLSRSGPRYEGGAGLGKEADGTPASLSELALPRERCAKGVTSDAARGSGGPQARQSASGAAKRRFRGTQESLCQIQPLPVPLLLSAIPAIKVGDVHLMITHVNDGRRSYRVQHVAAVFADYCLYEPTSVGEVTCSGGPVFNMQGDFIGVQHERNGQSLCLLMKSIVRHLFDAGLLGMCHVPISEETVKQREVHARPGDAVFSAMTTRLPAFPGSNRMPPLKKNDCPASLRRTGAAAASDGAERGGHSASSSRLPAVSLGSKSSASPRAERRLTVDATGATRAPSLATMSSFGSPRTLHNRPENSAADSLCASIRPAKDGAGVADAVAAAALPLTPPSKPISQCVPSFEEVFAEFFDGADSLPHILYAFPHCPPLVKIAMESLAQLKREDELERIVAVGGVGAILEAIDGYPQEEQIVVSALAALCRICLCERNLAIFLHLDGVVTVMEIMKEYVRQEAVLQWGIRTLLWATDASCPSAAASVEVMVRSSAPELLVNVLRVHGAVPRKTAARQSQSNRLIRWDCDLMANLLMTNPRLTTLFLREDFLTLLLQLSRDYAGNAFLMEGFAHVFCAFVQCFTEEDEPPPPHILQVTSASGFKRHPAMPSPDNSPASRFRELGVHRGANNSNSAAPASPAPATSSPYSPNTIAASPHKVSFFFLCDTMSHDTDGCLARAVLDVCEAALDPKNSITAHRGRPEVVLMRCLETLRLLLRWGLVQLLRDEAILSAVEGVPVLGFASTLAMPPTYSSAPSSPRSLPSFSEDTARLLLICERVRRESTASSELVANAEAVQRRLLQGSRMPGIVCARV</sequence>
<dbReference type="OMA" id="HLMITHV"/>
<keyword evidence="3" id="KW-1185">Reference proteome</keyword>
<dbReference type="OrthoDB" id="273435at2759"/>
<feature type="compositionally biased region" description="Polar residues" evidence="1">
    <location>
        <begin position="85"/>
        <end position="98"/>
    </location>
</feature>
<dbReference type="RefSeq" id="XP_003876373.1">
    <property type="nucleotide sequence ID" value="XM_003876324.1"/>
</dbReference>
<dbReference type="InterPro" id="IPR016024">
    <property type="entry name" value="ARM-type_fold"/>
</dbReference>
<dbReference type="VEuPathDB" id="TriTrypDB:LmxM.26.0720"/>
<evidence type="ECO:0000313" key="2">
    <source>
        <dbReference type="EMBL" id="CBZ27892.1"/>
    </source>
</evidence>
<dbReference type="Proteomes" id="UP000007259">
    <property type="component" value="Chromosome 26"/>
</dbReference>
<reference evidence="2 3" key="1">
    <citation type="journal article" date="2011" name="Genome Res.">
        <title>Chromosome and gene copy number variation allow major structural change between species and strains of Leishmania.</title>
        <authorList>
            <person name="Rogers M.B."/>
            <person name="Hilley J.D."/>
            <person name="Dickens N.J."/>
            <person name="Wilkes J."/>
            <person name="Bates P.A."/>
            <person name="Depledge D.P."/>
            <person name="Harris D."/>
            <person name="Her Y."/>
            <person name="Herzyk P."/>
            <person name="Imamura H."/>
            <person name="Otto T.D."/>
            <person name="Sanders M."/>
            <person name="Seeger K."/>
            <person name="Dujardin J.C."/>
            <person name="Berriman M."/>
            <person name="Smith D.F."/>
            <person name="Hertz-Fowler C."/>
            <person name="Mottram J.C."/>
        </authorList>
    </citation>
    <scope>NUCLEOTIDE SEQUENCE [LARGE SCALE GENOMIC DNA]</scope>
    <source>
        <strain evidence="2 3">MHOM/GT/2001/U1103</strain>
    </source>
</reference>
<dbReference type="EMBL" id="FR799579">
    <property type="protein sequence ID" value="CBZ27892.1"/>
    <property type="molecule type" value="Genomic_DNA"/>
</dbReference>
<protein>
    <submittedName>
        <fullName evidence="2">Uncharacterized protein</fullName>
    </submittedName>
</protein>
<dbReference type="SUPFAM" id="SSF48371">
    <property type="entry name" value="ARM repeat"/>
    <property type="match status" value="1"/>
</dbReference>
<dbReference type="InterPro" id="IPR011989">
    <property type="entry name" value="ARM-like"/>
</dbReference>